<dbReference type="SUPFAM" id="SSF50494">
    <property type="entry name" value="Trypsin-like serine proteases"/>
    <property type="match status" value="1"/>
</dbReference>
<dbReference type="Proteomes" id="UP001595823">
    <property type="component" value="Unassembled WGS sequence"/>
</dbReference>
<keyword evidence="1" id="KW-0732">Signal</keyword>
<name>A0ABV8U4L2_9ACTN</name>
<protein>
    <submittedName>
        <fullName evidence="2">Peptidase S1</fullName>
    </submittedName>
</protein>
<feature type="signal peptide" evidence="1">
    <location>
        <begin position="1"/>
        <end position="30"/>
    </location>
</feature>
<feature type="chain" id="PRO_5046477659" evidence="1">
    <location>
        <begin position="31"/>
        <end position="261"/>
    </location>
</feature>
<gene>
    <name evidence="2" type="ORF">ACFPET_23030</name>
</gene>
<evidence type="ECO:0000256" key="1">
    <source>
        <dbReference type="SAM" id="SignalP"/>
    </source>
</evidence>
<evidence type="ECO:0000313" key="2">
    <source>
        <dbReference type="EMBL" id="MFC4338071.1"/>
    </source>
</evidence>
<comment type="caution">
    <text evidence="2">The sequence shown here is derived from an EMBL/GenBank/DDBJ whole genome shotgun (WGS) entry which is preliminary data.</text>
</comment>
<evidence type="ECO:0000313" key="3">
    <source>
        <dbReference type="Proteomes" id="UP001595823"/>
    </source>
</evidence>
<dbReference type="RefSeq" id="WP_380625735.1">
    <property type="nucleotide sequence ID" value="NZ_JBHSDK010000061.1"/>
</dbReference>
<proteinExistence type="predicted"/>
<accession>A0ABV8U4L2</accession>
<organism evidence="2 3">
    <name type="scientific">Salininema proteolyticum</name>
    <dbReference type="NCBI Taxonomy" id="1607685"/>
    <lineage>
        <taxon>Bacteria</taxon>
        <taxon>Bacillati</taxon>
        <taxon>Actinomycetota</taxon>
        <taxon>Actinomycetes</taxon>
        <taxon>Glycomycetales</taxon>
        <taxon>Glycomycetaceae</taxon>
        <taxon>Salininema</taxon>
    </lineage>
</organism>
<keyword evidence="3" id="KW-1185">Reference proteome</keyword>
<reference evidence="3" key="1">
    <citation type="journal article" date="2019" name="Int. J. Syst. Evol. Microbiol.">
        <title>The Global Catalogue of Microorganisms (GCM) 10K type strain sequencing project: providing services to taxonomists for standard genome sequencing and annotation.</title>
        <authorList>
            <consortium name="The Broad Institute Genomics Platform"/>
            <consortium name="The Broad Institute Genome Sequencing Center for Infectious Disease"/>
            <person name="Wu L."/>
            <person name="Ma J."/>
        </authorList>
    </citation>
    <scope>NUCLEOTIDE SEQUENCE [LARGE SCALE GENOMIC DNA]</scope>
    <source>
        <strain evidence="3">IBRC-M 10908</strain>
    </source>
</reference>
<dbReference type="EMBL" id="JBHSDK010000061">
    <property type="protein sequence ID" value="MFC4338071.1"/>
    <property type="molecule type" value="Genomic_DNA"/>
</dbReference>
<dbReference type="InterPro" id="IPR043504">
    <property type="entry name" value="Peptidase_S1_PA_chymotrypsin"/>
</dbReference>
<dbReference type="InterPro" id="IPR009003">
    <property type="entry name" value="Peptidase_S1_PA"/>
</dbReference>
<sequence length="261" mass="27013">MNSKNRSPVLYILRAALGLAVLLAGTLVVAAPSSASSTLTPVGGGTGLIFRMSPSPENPTSFHICTLTAVGYDRTGNLVGLTNAHCFYDEEGNKLVGAEVYRDESPAGTALSPAPLEESSPDLETGAIGTVTYVSVPNNLTNTGPKGLDFAVIDLDETRVEPTDTIGSTTITSIGEPPGNGVRMCKQGHRTGLTCGIKLGTHEDWFVHLIWTDGGDSGAPVVVGETLVGNAWGVQHSSPILSIIEEMNEVGGVGAGFHLAT</sequence>
<dbReference type="Gene3D" id="2.40.10.10">
    <property type="entry name" value="Trypsin-like serine proteases"/>
    <property type="match status" value="2"/>
</dbReference>